<dbReference type="Pfam" id="PF08220">
    <property type="entry name" value="HTH_DeoR"/>
    <property type="match status" value="1"/>
</dbReference>
<dbReference type="GO" id="GO:0003700">
    <property type="term" value="F:DNA-binding transcription factor activity"/>
    <property type="evidence" value="ECO:0007669"/>
    <property type="project" value="InterPro"/>
</dbReference>
<gene>
    <name evidence="4" type="ORF">JCM9152_3727</name>
</gene>
<sequence>MHTTKDKLLELLKKHGSLSVQNLTASLNITHMAVRKHILSLEKDGLIEGREVRQAVGRPQQRFSLTSKGERLFPRNYEGISVEFLQDIEELHGYEAIHTLFKKREQRLTKSYKQRLVQTNFDEKITELTNIQNEKGYMAELQKINDGTYELTEYNCPILAIASDYKDACSCETEMFKQVLETNMVDRISCQSDGEPHCKFLIQKNA</sequence>
<dbReference type="STRING" id="1236971.JCM9152_3727"/>
<dbReference type="PANTHER" id="PTHR30363:SF28">
    <property type="entry name" value="TRANSCRIPTIONAL REGULATORY PROTEIN-RELATED"/>
    <property type="match status" value="1"/>
</dbReference>
<keyword evidence="1" id="KW-0805">Transcription regulation</keyword>
<keyword evidence="5" id="KW-1185">Reference proteome</keyword>
<evidence type="ECO:0000313" key="5">
    <source>
        <dbReference type="Proteomes" id="UP000018895"/>
    </source>
</evidence>
<evidence type="ECO:0000256" key="2">
    <source>
        <dbReference type="ARBA" id="ARBA00023163"/>
    </source>
</evidence>
<dbReference type="InterPro" id="IPR050313">
    <property type="entry name" value="Carb_Metab_HTH_regulators"/>
</dbReference>
<dbReference type="SMART" id="SM00420">
    <property type="entry name" value="HTH_DEOR"/>
    <property type="match status" value="1"/>
</dbReference>
<keyword evidence="2" id="KW-0804">Transcription</keyword>
<organism evidence="4 5">
    <name type="scientific">Halalkalibacter hemicellulosilyticusJCM 9152</name>
    <dbReference type="NCBI Taxonomy" id="1236971"/>
    <lineage>
        <taxon>Bacteria</taxon>
        <taxon>Bacillati</taxon>
        <taxon>Bacillota</taxon>
        <taxon>Bacilli</taxon>
        <taxon>Bacillales</taxon>
        <taxon>Bacillaceae</taxon>
        <taxon>Halalkalibacter</taxon>
    </lineage>
</organism>
<evidence type="ECO:0000256" key="1">
    <source>
        <dbReference type="ARBA" id="ARBA00023015"/>
    </source>
</evidence>
<feature type="domain" description="HTH deoR-type" evidence="3">
    <location>
        <begin position="5"/>
        <end position="53"/>
    </location>
</feature>
<name>W4QLG8_9BACI</name>
<dbReference type="PANTHER" id="PTHR30363">
    <property type="entry name" value="HTH-TYPE TRANSCRIPTIONAL REGULATOR SRLR-RELATED"/>
    <property type="match status" value="1"/>
</dbReference>
<dbReference type="OrthoDB" id="155998at2"/>
<protein>
    <submittedName>
        <fullName evidence="4">Transcriptional regulator</fullName>
    </submittedName>
</protein>
<dbReference type="InterPro" id="IPR036390">
    <property type="entry name" value="WH_DNA-bd_sf"/>
</dbReference>
<dbReference type="EMBL" id="BAUU01000031">
    <property type="protein sequence ID" value="GAE32204.1"/>
    <property type="molecule type" value="Genomic_DNA"/>
</dbReference>
<proteinExistence type="predicted"/>
<evidence type="ECO:0000313" key="4">
    <source>
        <dbReference type="EMBL" id="GAE32204.1"/>
    </source>
</evidence>
<dbReference type="Gene3D" id="1.10.10.10">
    <property type="entry name" value="Winged helix-like DNA-binding domain superfamily/Winged helix DNA-binding domain"/>
    <property type="match status" value="1"/>
</dbReference>
<reference evidence="4" key="1">
    <citation type="journal article" date="2014" name="Genome Announc.">
        <title>Draft Genome Sequences of Three Alkaliphilic Bacillus Strains, Bacillus wakoensis JCM 9140T, Bacillus akibai JCM 9157T, and Bacillus hemicellulosilyticus JCM 9152T.</title>
        <authorList>
            <person name="Yuki M."/>
            <person name="Oshima K."/>
            <person name="Suda W."/>
            <person name="Oshida Y."/>
            <person name="Kitamura K."/>
            <person name="Iida T."/>
            <person name="Hattori M."/>
            <person name="Ohkuma M."/>
        </authorList>
    </citation>
    <scope>NUCLEOTIDE SEQUENCE [LARGE SCALE GENOMIC DNA]</scope>
    <source>
        <strain evidence="4">JCM 9152</strain>
    </source>
</reference>
<comment type="caution">
    <text evidence="4">The sequence shown here is derived from an EMBL/GenBank/DDBJ whole genome shotgun (WGS) entry which is preliminary data.</text>
</comment>
<accession>W4QLG8</accession>
<dbReference type="InterPro" id="IPR001034">
    <property type="entry name" value="DeoR_HTH"/>
</dbReference>
<dbReference type="Proteomes" id="UP000018895">
    <property type="component" value="Unassembled WGS sequence"/>
</dbReference>
<dbReference type="AlphaFoldDB" id="W4QLG8"/>
<dbReference type="RefSeq" id="WP_035346528.1">
    <property type="nucleotide sequence ID" value="NZ_BAUU01000031.1"/>
</dbReference>
<dbReference type="InterPro" id="IPR036388">
    <property type="entry name" value="WH-like_DNA-bd_sf"/>
</dbReference>
<evidence type="ECO:0000259" key="3">
    <source>
        <dbReference type="SMART" id="SM00420"/>
    </source>
</evidence>
<dbReference type="SUPFAM" id="SSF46785">
    <property type="entry name" value="Winged helix' DNA-binding domain"/>
    <property type="match status" value="1"/>
</dbReference>